<sequence length="245" mass="28188">MDIVKVLETYRGRDKIIRTCAYLALWAAGDSTSNAAVKLRTIFTEFGACRSTLRLFDDLPMLAHNLYYGLGSKESNSLLRILDLATNLCNQLFYPVEHVAWLANKKIISAEELKWIFGSLVIWAVSLAFEILKNIVRIFQIKRKLHTLYKQKRLETEEGRNEITEQSELIKTQMYQQKAEMRTSYLTLIQSLSDFMNAINWMPPGFLWAGKLSKARSGMFGTISSLIMLYKVWPAKSMKEKVKGQ</sequence>
<keyword evidence="1" id="KW-0472">Membrane</keyword>
<evidence type="ECO:0000256" key="2">
    <source>
        <dbReference type="ARBA" id="ARBA00023140"/>
    </source>
</evidence>
<reference evidence="4 5" key="1">
    <citation type="submission" date="2022-12" db="EMBL/GenBank/DDBJ databases">
        <title>Chromosome-level genome of Tegillarca granosa.</title>
        <authorList>
            <person name="Kim J."/>
        </authorList>
    </citation>
    <scope>NUCLEOTIDE SEQUENCE [LARGE SCALE GENOMIC DNA]</scope>
    <source>
        <strain evidence="4">Teg-2019</strain>
        <tissue evidence="4">Adductor muscle</tissue>
    </source>
</reference>
<dbReference type="InterPro" id="IPR008733">
    <property type="entry name" value="PEX11"/>
</dbReference>
<dbReference type="InterPro" id="IPR026510">
    <property type="entry name" value="PEX11C_met"/>
</dbReference>
<dbReference type="PANTHER" id="PTHR20990">
    <property type="entry name" value="PEROXISOMAL BIOGENESIS FACTOR 11"/>
    <property type="match status" value="1"/>
</dbReference>
<evidence type="ECO:0008006" key="6">
    <source>
        <dbReference type="Google" id="ProtNLM"/>
    </source>
</evidence>
<dbReference type="Pfam" id="PF05648">
    <property type="entry name" value="PEX11"/>
    <property type="match status" value="1"/>
</dbReference>
<evidence type="ECO:0000313" key="4">
    <source>
        <dbReference type="EMBL" id="KAJ8311771.1"/>
    </source>
</evidence>
<dbReference type="EMBL" id="JARBDR010000496">
    <property type="protein sequence ID" value="KAJ8311771.1"/>
    <property type="molecule type" value="Genomic_DNA"/>
</dbReference>
<dbReference type="Proteomes" id="UP001217089">
    <property type="component" value="Unassembled WGS sequence"/>
</dbReference>
<evidence type="ECO:0000313" key="5">
    <source>
        <dbReference type="Proteomes" id="UP001217089"/>
    </source>
</evidence>
<dbReference type="PANTHER" id="PTHR20990:SF1">
    <property type="entry name" value="PEROXISOMAL MEMBRANE PROTEIN 11C"/>
    <property type="match status" value="1"/>
</dbReference>
<comment type="caution">
    <text evidence="4">The sequence shown here is derived from an EMBL/GenBank/DDBJ whole genome shotgun (WGS) entry which is preliminary data.</text>
</comment>
<evidence type="ECO:0000256" key="3">
    <source>
        <dbReference type="ARBA" id="ARBA00046271"/>
    </source>
</evidence>
<comment type="subcellular location">
    <subcellularLocation>
        <location evidence="3">Peroxisome membrane</location>
    </subcellularLocation>
</comment>
<accession>A0ABQ9F6E0</accession>
<keyword evidence="2" id="KW-0576">Peroxisome</keyword>
<name>A0ABQ9F6E0_TEGGR</name>
<gene>
    <name evidence="4" type="ORF">KUTeg_011126</name>
</gene>
<protein>
    <recommendedName>
        <fullName evidence="6">Peroxisomal membrane protein 11C</fullName>
    </recommendedName>
</protein>
<proteinExistence type="predicted"/>
<keyword evidence="5" id="KW-1185">Reference proteome</keyword>
<evidence type="ECO:0000256" key="1">
    <source>
        <dbReference type="ARBA" id="ARBA00023136"/>
    </source>
</evidence>
<organism evidence="4 5">
    <name type="scientific">Tegillarca granosa</name>
    <name type="common">Malaysian cockle</name>
    <name type="synonym">Anadara granosa</name>
    <dbReference type="NCBI Taxonomy" id="220873"/>
    <lineage>
        <taxon>Eukaryota</taxon>
        <taxon>Metazoa</taxon>
        <taxon>Spiralia</taxon>
        <taxon>Lophotrochozoa</taxon>
        <taxon>Mollusca</taxon>
        <taxon>Bivalvia</taxon>
        <taxon>Autobranchia</taxon>
        <taxon>Pteriomorphia</taxon>
        <taxon>Arcoida</taxon>
        <taxon>Arcoidea</taxon>
        <taxon>Arcidae</taxon>
        <taxon>Tegillarca</taxon>
    </lineage>
</organism>